<dbReference type="SMART" id="SM00460">
    <property type="entry name" value="TGc"/>
    <property type="match status" value="1"/>
</dbReference>
<dbReference type="InterPro" id="IPR002931">
    <property type="entry name" value="Transglutaminase-like"/>
</dbReference>
<name>A0A3M5WA21_PSESX</name>
<organism evidence="3 4">
    <name type="scientific">Pseudomonas syringae pv. avii</name>
    <dbReference type="NCBI Taxonomy" id="663959"/>
    <lineage>
        <taxon>Bacteria</taxon>
        <taxon>Pseudomonadati</taxon>
        <taxon>Pseudomonadota</taxon>
        <taxon>Gammaproteobacteria</taxon>
        <taxon>Pseudomonadales</taxon>
        <taxon>Pseudomonadaceae</taxon>
        <taxon>Pseudomonas</taxon>
        <taxon>Pseudomonas syringae</taxon>
    </lineage>
</organism>
<dbReference type="SUPFAM" id="SSF54001">
    <property type="entry name" value="Cysteine proteinases"/>
    <property type="match status" value="1"/>
</dbReference>
<evidence type="ECO:0000313" key="3">
    <source>
        <dbReference type="EMBL" id="RMU67306.1"/>
    </source>
</evidence>
<dbReference type="InterPro" id="IPR013589">
    <property type="entry name" value="Bac_transglu_N"/>
</dbReference>
<gene>
    <name evidence="3" type="ORF">ALP29_05115</name>
</gene>
<dbReference type="EMBL" id="RBUA01000015">
    <property type="protein sequence ID" value="RMU67306.1"/>
    <property type="molecule type" value="Genomic_DNA"/>
</dbReference>
<dbReference type="Pfam" id="PF01841">
    <property type="entry name" value="Transglut_core"/>
    <property type="match status" value="1"/>
</dbReference>
<evidence type="ECO:0000313" key="4">
    <source>
        <dbReference type="Proteomes" id="UP000280395"/>
    </source>
</evidence>
<protein>
    <recommendedName>
        <fullName evidence="2">Transglutaminase-like domain-containing protein</fullName>
    </recommendedName>
</protein>
<dbReference type="InterPro" id="IPR038765">
    <property type="entry name" value="Papain-like_cys_pep_sf"/>
</dbReference>
<dbReference type="Proteomes" id="UP000280395">
    <property type="component" value="Unassembled WGS sequence"/>
</dbReference>
<evidence type="ECO:0000259" key="2">
    <source>
        <dbReference type="SMART" id="SM00460"/>
    </source>
</evidence>
<reference evidence="3 4" key="1">
    <citation type="submission" date="2018-08" db="EMBL/GenBank/DDBJ databases">
        <title>Recombination of ecologically and evolutionarily significant loci maintains genetic cohesion in the Pseudomonas syringae species complex.</title>
        <authorList>
            <person name="Dillon M."/>
            <person name="Thakur S."/>
            <person name="Almeida R.N.D."/>
            <person name="Weir B.S."/>
            <person name="Guttman D.S."/>
        </authorList>
    </citation>
    <scope>NUCLEOTIDE SEQUENCE [LARGE SCALE GENOMIC DNA]</scope>
    <source>
        <strain evidence="3 4">ICMP 14479</strain>
    </source>
</reference>
<comment type="caution">
    <text evidence="3">The sequence shown here is derived from an EMBL/GenBank/DDBJ whole genome shotgun (WGS) entry which is preliminary data.</text>
</comment>
<sequence length="373" mass="41419">MECVAARTVVIRGVHRDLSRCPGGSASGRAAAVTRGCAAFAARLQRRDRPDPRQPARHQRPPGPAPGRRDGCAPALYGHRRNPRGRPACLADRLYPLGPPVGRRHLQFLPGGGMRLSISHDTTYHYEDQVRASIQYLRLTPHDSERQHVLSWQLDLPRPVRAQVDPFGNILHVLTLDEPHDAIIIGARGVVEIDELREAEHESQSAFPFLRSTRLTEPDDALRGFAEQHCHQRRDRTALIDLMHALNHTMVYTPGATDVDTCAAQAFAGAAGVCQDHTHAFLACARSLGIPARYVSGYLYTEDSTHLASHAWAEAWLDDAWYSFDVTNQLARPERHLKLAVGLDYLDACPVRGMRRGGGHEQMHAKVFVAPQQ</sequence>
<dbReference type="Pfam" id="PF08379">
    <property type="entry name" value="Bact_transglu_N"/>
    <property type="match status" value="1"/>
</dbReference>
<dbReference type="PANTHER" id="PTHR33490:SF6">
    <property type="entry name" value="SLL1049 PROTEIN"/>
    <property type="match status" value="1"/>
</dbReference>
<dbReference type="Gene3D" id="3.10.620.30">
    <property type="match status" value="1"/>
</dbReference>
<dbReference type="AlphaFoldDB" id="A0A3M5WA21"/>
<proteinExistence type="predicted"/>
<feature type="compositionally biased region" description="Basic and acidic residues" evidence="1">
    <location>
        <begin position="45"/>
        <end position="54"/>
    </location>
</feature>
<feature type="domain" description="Transglutaminase-like" evidence="2">
    <location>
        <begin position="266"/>
        <end position="328"/>
    </location>
</feature>
<accession>A0A3M5WA21</accession>
<evidence type="ECO:0000256" key="1">
    <source>
        <dbReference type="SAM" id="MobiDB-lite"/>
    </source>
</evidence>
<dbReference type="PANTHER" id="PTHR33490">
    <property type="entry name" value="BLR5614 PROTEIN-RELATED"/>
    <property type="match status" value="1"/>
</dbReference>
<feature type="region of interest" description="Disordered" evidence="1">
    <location>
        <begin position="44"/>
        <end position="78"/>
    </location>
</feature>